<reference evidence="3" key="2">
    <citation type="submission" date="2020-06" db="EMBL/GenBank/DDBJ databases">
        <title>Isolation of Planomicrobium glaciei.</title>
        <authorList>
            <person name="Malisova L."/>
            <person name="Safrankova R."/>
            <person name="Jakubu V."/>
            <person name="Spanelova P."/>
        </authorList>
    </citation>
    <scope>NUCLEOTIDE SEQUENCE [LARGE SCALE GENOMIC DNA]</scope>
    <source>
        <strain evidence="3">NRL-ATB46093</strain>
    </source>
</reference>
<protein>
    <submittedName>
        <fullName evidence="2">NERD domain-containing protein</fullName>
    </submittedName>
</protein>
<proteinExistence type="predicted"/>
<dbReference type="EMBL" id="CP051177">
    <property type="protein sequence ID" value="QKX51662.1"/>
    <property type="molecule type" value="Genomic_DNA"/>
</dbReference>
<organism evidence="2 3">
    <name type="scientific">Planococcus glaciei</name>
    <dbReference type="NCBI Taxonomy" id="459472"/>
    <lineage>
        <taxon>Bacteria</taxon>
        <taxon>Bacillati</taxon>
        <taxon>Bacillota</taxon>
        <taxon>Bacilli</taxon>
        <taxon>Bacillales</taxon>
        <taxon>Caryophanaceae</taxon>
        <taxon>Planococcus</taxon>
    </lineage>
</organism>
<evidence type="ECO:0000313" key="3">
    <source>
        <dbReference type="Proteomes" id="UP000509222"/>
    </source>
</evidence>
<dbReference type="AlphaFoldDB" id="A0A7H8QDN6"/>
<dbReference type="Proteomes" id="UP000509222">
    <property type="component" value="Chromosome"/>
</dbReference>
<gene>
    <name evidence="2" type="ORF">HF394_14420</name>
</gene>
<name>A0A7H8QDN6_9BACL</name>
<evidence type="ECO:0000313" key="2">
    <source>
        <dbReference type="EMBL" id="QKX51662.1"/>
    </source>
</evidence>
<dbReference type="InterPro" id="IPR011528">
    <property type="entry name" value="NERD"/>
</dbReference>
<accession>A0A7H8QDN6</accession>
<dbReference type="RefSeq" id="WP_176294791.1">
    <property type="nucleotide sequence ID" value="NZ_CP051177.1"/>
</dbReference>
<evidence type="ECO:0000259" key="1">
    <source>
        <dbReference type="PROSITE" id="PS50965"/>
    </source>
</evidence>
<dbReference type="Pfam" id="PF08378">
    <property type="entry name" value="NERD"/>
    <property type="match status" value="1"/>
</dbReference>
<sequence length="315" mass="36801">MKLSRVEALQGAIRRLKDGTTEQLFLEKELFNTEAGIRGERRLRKKFVEFYFPQGYEIIWNNCLSLNDWPVQIDGLLLTDDVAIVIESKNISGELHFDHVTGEFYRIDSSGLKTVMDSPAIQVEKHIRFMKAWFAAHSIRMRVDGLLVFTAKQSELKTLPLNIHTCRLHHMIELLFKIINNYKPQTNSQISLRYIKNLIESNQQAFLQKPLSLHYSIKPEQLKPGIYCKQCETPTIVKHTRSWRCTECGIVDNDSPIRAIHEYISLFGEPVSNHEIRKFIGINDRHTVKRMLTLDGFEKTGQKRHSKYFIKEKER</sequence>
<reference evidence="2 3" key="1">
    <citation type="submission" date="2020-04" db="EMBL/GenBank/DDBJ databases">
        <authorList>
            <person name="Pajer P."/>
            <person name="Broz P."/>
        </authorList>
    </citation>
    <scope>NUCLEOTIDE SEQUENCE [LARGE SCALE GENOMIC DNA]</scope>
    <source>
        <strain evidence="3">NRL-ATB46093</strain>
    </source>
</reference>
<keyword evidence="3" id="KW-1185">Reference proteome</keyword>
<feature type="domain" description="NERD" evidence="1">
    <location>
        <begin position="35"/>
        <end position="153"/>
    </location>
</feature>
<dbReference type="PROSITE" id="PS50965">
    <property type="entry name" value="NERD"/>
    <property type="match status" value="1"/>
</dbReference>